<evidence type="ECO:0000256" key="2">
    <source>
        <dbReference type="SAM" id="Phobius"/>
    </source>
</evidence>
<keyword evidence="4" id="KW-1185">Reference proteome</keyword>
<dbReference type="EMBL" id="SMJW01000302">
    <property type="protein sequence ID" value="TDC05445.1"/>
    <property type="molecule type" value="Genomic_DNA"/>
</dbReference>
<organism evidence="3 4">
    <name type="scientific">Actinomadura bangladeshensis</name>
    <dbReference type="NCBI Taxonomy" id="453573"/>
    <lineage>
        <taxon>Bacteria</taxon>
        <taxon>Bacillati</taxon>
        <taxon>Actinomycetota</taxon>
        <taxon>Actinomycetes</taxon>
        <taxon>Streptosporangiales</taxon>
        <taxon>Thermomonosporaceae</taxon>
        <taxon>Actinomadura</taxon>
    </lineage>
</organism>
<accession>A0A4R4N9C1</accession>
<feature type="transmembrane region" description="Helical" evidence="2">
    <location>
        <begin position="77"/>
        <end position="97"/>
    </location>
</feature>
<dbReference type="OrthoDB" id="4563217at2"/>
<keyword evidence="2" id="KW-0812">Transmembrane</keyword>
<gene>
    <name evidence="3" type="ORF">E1284_35380</name>
</gene>
<proteinExistence type="predicted"/>
<keyword evidence="2" id="KW-0472">Membrane</keyword>
<name>A0A4R4N9C1_9ACTN</name>
<evidence type="ECO:0000256" key="1">
    <source>
        <dbReference type="SAM" id="MobiDB-lite"/>
    </source>
</evidence>
<dbReference type="RefSeq" id="WP_131944521.1">
    <property type="nucleotide sequence ID" value="NZ_BAAAMX010000080.1"/>
</dbReference>
<feature type="compositionally biased region" description="Basic residues" evidence="1">
    <location>
        <begin position="168"/>
        <end position="182"/>
    </location>
</feature>
<protein>
    <submittedName>
        <fullName evidence="3">Uncharacterized protein</fullName>
    </submittedName>
</protein>
<evidence type="ECO:0000313" key="3">
    <source>
        <dbReference type="EMBL" id="TDC05445.1"/>
    </source>
</evidence>
<dbReference type="Proteomes" id="UP000295431">
    <property type="component" value="Unassembled WGS sequence"/>
</dbReference>
<dbReference type="AlphaFoldDB" id="A0A4R4N9C1"/>
<feature type="region of interest" description="Disordered" evidence="1">
    <location>
        <begin position="1"/>
        <end position="49"/>
    </location>
</feature>
<feature type="compositionally biased region" description="Basic residues" evidence="1">
    <location>
        <begin position="31"/>
        <end position="43"/>
    </location>
</feature>
<feature type="region of interest" description="Disordered" evidence="1">
    <location>
        <begin position="158"/>
        <end position="188"/>
    </location>
</feature>
<keyword evidence="2" id="KW-1133">Transmembrane helix</keyword>
<comment type="caution">
    <text evidence="3">The sequence shown here is derived from an EMBL/GenBank/DDBJ whole genome shotgun (WGS) entry which is preliminary data.</text>
</comment>
<sequence length="188" mass="20965">MAGSDNGPADPEEAPDREPSPPDPSPGGPGRRIRRPEWRRRRPAQLTPPTQAELDALAADRRLELMDLAKQRLHRRVNTWVLIGGVLATVGTLLISAQTLRTSQQGQVTDRYTKATEQLGSGKRDVRTAAIYALERIAKDSPRDRQTIRDVLATFVREHDPQGQGKRSAGRARHRCHRRPHRSGATAR</sequence>
<reference evidence="3 4" key="1">
    <citation type="submission" date="2019-03" db="EMBL/GenBank/DDBJ databases">
        <title>Draft genome sequences of novel Actinobacteria.</title>
        <authorList>
            <person name="Sahin N."/>
            <person name="Ay H."/>
            <person name="Saygin H."/>
        </authorList>
    </citation>
    <scope>NUCLEOTIDE SEQUENCE [LARGE SCALE GENOMIC DNA]</scope>
    <source>
        <strain evidence="3 4">DSM 45347</strain>
    </source>
</reference>
<evidence type="ECO:0000313" key="4">
    <source>
        <dbReference type="Proteomes" id="UP000295431"/>
    </source>
</evidence>